<dbReference type="InterPro" id="IPR052416">
    <property type="entry name" value="GTF3C_component"/>
</dbReference>
<feature type="region of interest" description="Disordered" evidence="4">
    <location>
        <begin position="1"/>
        <end position="101"/>
    </location>
</feature>
<dbReference type="OrthoDB" id="4703at2759"/>
<evidence type="ECO:0000256" key="3">
    <source>
        <dbReference type="ARBA" id="ARBA00023242"/>
    </source>
</evidence>
<dbReference type="PANTHER" id="PTHR15052">
    <property type="entry name" value="RNA POLYMERASE III TRANSCRIPTION INITIATION FACTOR COMPLEX SUBUNIT"/>
    <property type="match status" value="1"/>
</dbReference>
<dbReference type="EMBL" id="JAGMVJ010000008">
    <property type="protein sequence ID" value="KAH7088465.1"/>
    <property type="molecule type" value="Genomic_DNA"/>
</dbReference>
<dbReference type="AlphaFoldDB" id="A0A8K0VZL1"/>
<keyword evidence="3" id="KW-0539">Nucleus</keyword>
<comment type="caution">
    <text evidence="5">The sequence shown here is derived from an EMBL/GenBank/DDBJ whole genome shotgun (WGS) entry which is preliminary data.</text>
</comment>
<dbReference type="GO" id="GO:0005634">
    <property type="term" value="C:nucleus"/>
    <property type="evidence" value="ECO:0007669"/>
    <property type="project" value="UniProtKB-SubCell"/>
</dbReference>
<name>A0A8K0VZL1_9PLEO</name>
<keyword evidence="2" id="KW-0804">Transcription</keyword>
<dbReference type="GO" id="GO:0006383">
    <property type="term" value="P:transcription by RNA polymerase III"/>
    <property type="evidence" value="ECO:0007669"/>
    <property type="project" value="TreeGrafter"/>
</dbReference>
<feature type="region of interest" description="Disordered" evidence="4">
    <location>
        <begin position="684"/>
        <end position="706"/>
    </location>
</feature>
<evidence type="ECO:0000256" key="1">
    <source>
        <dbReference type="ARBA" id="ARBA00004123"/>
    </source>
</evidence>
<dbReference type="PANTHER" id="PTHR15052:SF2">
    <property type="entry name" value="GENERAL TRANSCRIPTION FACTOR 3C POLYPEPTIDE 2"/>
    <property type="match status" value="1"/>
</dbReference>
<organism evidence="5 6">
    <name type="scientific">Paraphoma chrysanthemicola</name>
    <dbReference type="NCBI Taxonomy" id="798071"/>
    <lineage>
        <taxon>Eukaryota</taxon>
        <taxon>Fungi</taxon>
        <taxon>Dikarya</taxon>
        <taxon>Ascomycota</taxon>
        <taxon>Pezizomycotina</taxon>
        <taxon>Dothideomycetes</taxon>
        <taxon>Pleosporomycetidae</taxon>
        <taxon>Pleosporales</taxon>
        <taxon>Pleosporineae</taxon>
        <taxon>Phaeosphaeriaceae</taxon>
        <taxon>Paraphoma</taxon>
    </lineage>
</organism>
<evidence type="ECO:0000256" key="2">
    <source>
        <dbReference type="ARBA" id="ARBA00023163"/>
    </source>
</evidence>
<dbReference type="InterPro" id="IPR015943">
    <property type="entry name" value="WD40/YVTN_repeat-like_dom_sf"/>
</dbReference>
<accession>A0A8K0VZL1</accession>
<dbReference type="Proteomes" id="UP000813461">
    <property type="component" value="Unassembled WGS sequence"/>
</dbReference>
<reference evidence="5" key="1">
    <citation type="journal article" date="2021" name="Nat. Commun.">
        <title>Genetic determinants of endophytism in the Arabidopsis root mycobiome.</title>
        <authorList>
            <person name="Mesny F."/>
            <person name="Miyauchi S."/>
            <person name="Thiergart T."/>
            <person name="Pickel B."/>
            <person name="Atanasova L."/>
            <person name="Karlsson M."/>
            <person name="Huettel B."/>
            <person name="Barry K.W."/>
            <person name="Haridas S."/>
            <person name="Chen C."/>
            <person name="Bauer D."/>
            <person name="Andreopoulos W."/>
            <person name="Pangilinan J."/>
            <person name="LaButti K."/>
            <person name="Riley R."/>
            <person name="Lipzen A."/>
            <person name="Clum A."/>
            <person name="Drula E."/>
            <person name="Henrissat B."/>
            <person name="Kohler A."/>
            <person name="Grigoriev I.V."/>
            <person name="Martin F.M."/>
            <person name="Hacquard S."/>
        </authorList>
    </citation>
    <scope>NUCLEOTIDE SEQUENCE</scope>
    <source>
        <strain evidence="5">MPI-SDFR-AT-0120</strain>
    </source>
</reference>
<comment type="subcellular location">
    <subcellularLocation>
        <location evidence="1">Nucleus</location>
    </subcellularLocation>
</comment>
<keyword evidence="6" id="KW-1185">Reference proteome</keyword>
<feature type="compositionally biased region" description="Acidic residues" evidence="4">
    <location>
        <begin position="45"/>
        <end position="88"/>
    </location>
</feature>
<dbReference type="Gene3D" id="2.130.10.10">
    <property type="entry name" value="YVTN repeat-like/Quinoprotein amine dehydrogenase"/>
    <property type="match status" value="1"/>
</dbReference>
<feature type="compositionally biased region" description="Polar residues" evidence="4">
    <location>
        <begin position="689"/>
        <end position="706"/>
    </location>
</feature>
<evidence type="ECO:0000313" key="6">
    <source>
        <dbReference type="Proteomes" id="UP000813461"/>
    </source>
</evidence>
<dbReference type="GO" id="GO:0000127">
    <property type="term" value="C:transcription factor TFIIIC complex"/>
    <property type="evidence" value="ECO:0007669"/>
    <property type="project" value="TreeGrafter"/>
</dbReference>
<gene>
    <name evidence="5" type="ORF">FB567DRAFT_339242</name>
</gene>
<sequence length="783" mass="87064">MSDEEPRRRSRAKQPKSYRLEDEYSFLDGDDNSVPSGVQTPVVDEFQEDEDDFMPDAEEEPEDDFDDGLVEESESGEGEEGEEDEEGEFVERQRPSTPELNIIEIGADHPVRANLGAGAHRRREKPGGEARQKVKAPIHISRGGGASAKATGATPLRTRGVADFTKIGGQEVRLKDLFGPKKEDLKQILLTRDHWTPQETLPSRGEGGLRRSFFENVEARAKENESTRKWYADTGRAAFSSMQRKEDLTAEEAAAYMVTGGSDALNVLLGPVDAPQLRTMKKQSYIDIAEPFGQKQDRRGWMFSLGSRIQDAQWAANEDGTTQHLAVAMEQKPISGPQPKPMENPKAPAFTATKPFPASVQIWAFDSEVDGQLDSSKEPRLELVICTDWGAPKQLRWCPIAMTDSAKMPDEEDDQHSVHVGLLAGIWSDGRVRILDVSYVKDKEQANRTQYLRISQAAFDVPFPQTVPTCLKWLSGTTIAVATAIGTLAIWTLSANVFTPNAVQSPPKPWFYQQISDTYILTLSSGWPSQPQFISISTADGFARLFDIRTPNADTTASIRGRTLCITQDWHEQTQSFIAPDEYYMLKHNPIRRYYHNLYSMRAESSITRVASSPVHPGILIGGADGRVEASNPIGRITNYKILPWQQTWFKHEWRRPVKEMIIQPPSADVEMSEGRPVSETIDMRDASNDNVTEQNTSSKAVPQSVLQEPLARITEGYKAFQPGIQHSVTSKKAANPEIGKGITIYEEASAITALSWNPNLKFGTWAVAGMGDGLLRVEDIGV</sequence>
<evidence type="ECO:0000256" key="4">
    <source>
        <dbReference type="SAM" id="MobiDB-lite"/>
    </source>
</evidence>
<evidence type="ECO:0000313" key="5">
    <source>
        <dbReference type="EMBL" id="KAH7088465.1"/>
    </source>
</evidence>
<dbReference type="InterPro" id="IPR036322">
    <property type="entry name" value="WD40_repeat_dom_sf"/>
</dbReference>
<proteinExistence type="predicted"/>
<evidence type="ECO:0008006" key="7">
    <source>
        <dbReference type="Google" id="ProtNLM"/>
    </source>
</evidence>
<dbReference type="SUPFAM" id="SSF50978">
    <property type="entry name" value="WD40 repeat-like"/>
    <property type="match status" value="1"/>
</dbReference>
<protein>
    <recommendedName>
        <fullName evidence="7">Transcription factor TFIIIC complex subunit Tfc6</fullName>
    </recommendedName>
</protein>